<reference evidence="3" key="1">
    <citation type="journal article" date="2020" name="Stud. Mycol.">
        <title>101 Dothideomycetes genomes: a test case for predicting lifestyles and emergence of pathogens.</title>
        <authorList>
            <person name="Haridas S."/>
            <person name="Albert R."/>
            <person name="Binder M."/>
            <person name="Bloem J."/>
            <person name="Labutti K."/>
            <person name="Salamov A."/>
            <person name="Andreopoulos B."/>
            <person name="Baker S."/>
            <person name="Barry K."/>
            <person name="Bills G."/>
            <person name="Bluhm B."/>
            <person name="Cannon C."/>
            <person name="Castanera R."/>
            <person name="Culley D."/>
            <person name="Daum C."/>
            <person name="Ezra D."/>
            <person name="Gonzalez J."/>
            <person name="Henrissat B."/>
            <person name="Kuo A."/>
            <person name="Liang C."/>
            <person name="Lipzen A."/>
            <person name="Lutzoni F."/>
            <person name="Magnuson J."/>
            <person name="Mondo S."/>
            <person name="Nolan M."/>
            <person name="Ohm R."/>
            <person name="Pangilinan J."/>
            <person name="Park H.-J."/>
            <person name="Ramirez L."/>
            <person name="Alfaro M."/>
            <person name="Sun H."/>
            <person name="Tritt A."/>
            <person name="Yoshinaga Y."/>
            <person name="Zwiers L.-H."/>
            <person name="Turgeon B."/>
            <person name="Goodwin S."/>
            <person name="Spatafora J."/>
            <person name="Crous P."/>
            <person name="Grigoriev I."/>
        </authorList>
    </citation>
    <scope>NUCLEOTIDE SEQUENCE</scope>
    <source>
        <strain evidence="3">CBS 260.36</strain>
    </source>
</reference>
<dbReference type="InterPro" id="IPR029044">
    <property type="entry name" value="Nucleotide-diphossugar_trans"/>
</dbReference>
<protein>
    <submittedName>
        <fullName evidence="3">Glycosyltransferase family 62 protein</fullName>
    </submittedName>
</protein>
<sequence length="394" mass="44386">MGVLSPKKGYNRGVVSRRRILTVKNIYQALFVACVYIIFRLATHRTSSTVDSPIGTFPAGDPDIDELTNIDESTEIDESTDVDGLTNQDGFMEAEVELGANLTRYTRIHSGLQPDLLWLTLTYDDKSRGRLPDEARRNISHIHELIAAQYKPERISLGLMTSSMDEYEFYKESVQDSDYAKVTIFRHPGFRAGPFVDRAQGHDNKVQKDRRAEMAKLRNYLMLKTLEEEEHIVWLDADVFHIDTGLVDRMIQHTQEQDKYGILTSLCQSGDEGNYDRNAWDGTRKGPRSWDLNGDELKAGELKKQGQSLVHELLPGTGDDDLVPLTAIGATILYLRGDLVTQGLNFPHQYTVGTRWMKDGWDGIESEGLCYRGRGLKGGGCAVMGGKWKVRHTA</sequence>
<dbReference type="InterPro" id="IPR052086">
    <property type="entry name" value="Mannan_Polymerase_Subunit"/>
</dbReference>
<comment type="caution">
    <text evidence="3">The sequence shown here is derived from an EMBL/GenBank/DDBJ whole genome shotgun (WGS) entry which is preliminary data.</text>
</comment>
<dbReference type="Proteomes" id="UP000799439">
    <property type="component" value="Unassembled WGS sequence"/>
</dbReference>
<keyword evidence="2" id="KW-0472">Membrane</keyword>
<dbReference type="PANTHER" id="PTHR43083:SF6">
    <property type="entry name" value="MANNAN POLYMERASE COMPLEXES SUBUNIT MNN9"/>
    <property type="match status" value="1"/>
</dbReference>
<comment type="similarity">
    <text evidence="1">Belongs to the ANP1/MMN9/VAN1 family.</text>
</comment>
<organism evidence="3 4">
    <name type="scientific">Myriangium duriaei CBS 260.36</name>
    <dbReference type="NCBI Taxonomy" id="1168546"/>
    <lineage>
        <taxon>Eukaryota</taxon>
        <taxon>Fungi</taxon>
        <taxon>Dikarya</taxon>
        <taxon>Ascomycota</taxon>
        <taxon>Pezizomycotina</taxon>
        <taxon>Dothideomycetes</taxon>
        <taxon>Dothideomycetidae</taxon>
        <taxon>Myriangiales</taxon>
        <taxon>Myriangiaceae</taxon>
        <taxon>Myriangium</taxon>
    </lineage>
</organism>
<accession>A0A9P4IV45</accession>
<evidence type="ECO:0000256" key="2">
    <source>
        <dbReference type="SAM" id="Phobius"/>
    </source>
</evidence>
<dbReference type="Pfam" id="PF03452">
    <property type="entry name" value="Anp1"/>
    <property type="match status" value="1"/>
</dbReference>
<dbReference type="EMBL" id="ML996090">
    <property type="protein sequence ID" value="KAF2150226.1"/>
    <property type="molecule type" value="Genomic_DNA"/>
</dbReference>
<dbReference type="PANTHER" id="PTHR43083">
    <property type="entry name" value="MANNAN POLYMERASE II"/>
    <property type="match status" value="1"/>
</dbReference>
<keyword evidence="2" id="KW-1133">Transmembrane helix</keyword>
<dbReference type="Gene3D" id="3.90.550.10">
    <property type="entry name" value="Spore Coat Polysaccharide Biosynthesis Protein SpsA, Chain A"/>
    <property type="match status" value="1"/>
</dbReference>
<feature type="transmembrane region" description="Helical" evidence="2">
    <location>
        <begin position="21"/>
        <end position="39"/>
    </location>
</feature>
<dbReference type="AlphaFoldDB" id="A0A9P4IV45"/>
<evidence type="ECO:0000313" key="3">
    <source>
        <dbReference type="EMBL" id="KAF2150226.1"/>
    </source>
</evidence>
<gene>
    <name evidence="3" type="ORF">K461DRAFT_260313</name>
</gene>
<keyword evidence="2" id="KW-0812">Transmembrane</keyword>
<proteinExistence type="inferred from homology"/>
<name>A0A9P4IV45_9PEZI</name>
<evidence type="ECO:0000256" key="1">
    <source>
        <dbReference type="ARBA" id="ARBA00037964"/>
    </source>
</evidence>
<keyword evidence="4" id="KW-1185">Reference proteome</keyword>
<evidence type="ECO:0000313" key="4">
    <source>
        <dbReference type="Proteomes" id="UP000799439"/>
    </source>
</evidence>
<dbReference type="OrthoDB" id="204164at2759"/>